<proteinExistence type="predicted"/>
<sequence>MSSPFIDHVVLLAQDEVHWAARPCWPRGPLWQGHERGDPLEACATLLERAPHGRLGYLERVTLLLGFPHVHYLILPWQEGLYRTRDWQDFALALLRQHHDLDPEQWQVSIDPAPFGRERLAAAVDKALMASLESLFRARHLPIKHCAPLLLDALQRHWRQLPRDCRFAVREPTALGCVFAHQGWPAQVCVLPLNRQTSLADALLMADVLCDEPEQPTLVVAAEPALEASTILPWHWLGPLHPWLAEQA</sequence>
<dbReference type="GeneID" id="300206971"/>
<dbReference type="AlphaFoldDB" id="A0A1H1T7V4"/>
<evidence type="ECO:0000313" key="1">
    <source>
        <dbReference type="EMBL" id="SDS56264.1"/>
    </source>
</evidence>
<gene>
    <name evidence="1" type="ORF">SAMN05216598_1975</name>
</gene>
<dbReference type="EMBL" id="LT629777">
    <property type="protein sequence ID" value="SDS56264.1"/>
    <property type="molecule type" value="Genomic_DNA"/>
</dbReference>
<name>A0A1H1T7V4_9PSED</name>
<protein>
    <submittedName>
        <fullName evidence="1">Uncharacterized protein</fullName>
    </submittedName>
</protein>
<dbReference type="RefSeq" id="WP_232000491.1">
    <property type="nucleotide sequence ID" value="NZ_LT629777.1"/>
</dbReference>
<keyword evidence="2" id="KW-1185">Reference proteome</keyword>
<evidence type="ECO:0000313" key="2">
    <source>
        <dbReference type="Proteomes" id="UP000199524"/>
    </source>
</evidence>
<organism evidence="1 2">
    <name type="scientific">Pseudomonas asplenii</name>
    <dbReference type="NCBI Taxonomy" id="53407"/>
    <lineage>
        <taxon>Bacteria</taxon>
        <taxon>Pseudomonadati</taxon>
        <taxon>Pseudomonadota</taxon>
        <taxon>Gammaproteobacteria</taxon>
        <taxon>Pseudomonadales</taxon>
        <taxon>Pseudomonadaceae</taxon>
        <taxon>Pseudomonas</taxon>
    </lineage>
</organism>
<reference evidence="2" key="1">
    <citation type="submission" date="2016-10" db="EMBL/GenBank/DDBJ databases">
        <authorList>
            <person name="Varghese N."/>
            <person name="Submissions S."/>
        </authorList>
    </citation>
    <scope>NUCLEOTIDE SEQUENCE [LARGE SCALE GENOMIC DNA]</scope>
    <source>
        <strain evidence="2">ATCC 23835</strain>
    </source>
</reference>
<dbReference type="Proteomes" id="UP000199524">
    <property type="component" value="Chromosome I"/>
</dbReference>
<accession>A0A1H1T7V4</accession>